<dbReference type="HOGENOM" id="CLU_009834_7_6_0"/>
<evidence type="ECO:0000313" key="4">
    <source>
        <dbReference type="EMBL" id="BAI81527.1"/>
    </source>
</evidence>
<evidence type="ECO:0000256" key="2">
    <source>
        <dbReference type="ARBA" id="ARBA00023239"/>
    </source>
</evidence>
<dbReference type="STRING" id="639282.DEFDS_2078"/>
<reference evidence="4 5" key="1">
    <citation type="journal article" date="2010" name="DNA Res.">
        <title>Bacterial lifestyle in a deep-sea hydrothermal vent chimney revealed by the genome sequence of the thermophilic bacterium Deferribacter desulfuricans SSM1.</title>
        <authorList>
            <person name="Takaki Y."/>
            <person name="Shimamura S."/>
            <person name="Nakagawa S."/>
            <person name="Fukuhara Y."/>
            <person name="Horikawa H."/>
            <person name="Ankai A."/>
            <person name="Harada T."/>
            <person name="Hosoyama A."/>
            <person name="Oguchi A."/>
            <person name="Fukui S."/>
            <person name="Fujita N."/>
            <person name="Takami H."/>
            <person name="Takai K."/>
        </authorList>
    </citation>
    <scope>NUCLEOTIDE SEQUENCE [LARGE SCALE GENOMIC DNA]</scope>
    <source>
        <strain evidence="5">DSM 14783 / JCM 11476 / NBRC 101012 / SSM1</strain>
    </source>
</reference>
<evidence type="ECO:0000256" key="3">
    <source>
        <dbReference type="RuleBase" id="RU003707"/>
    </source>
</evidence>
<keyword evidence="4" id="KW-0413">Isomerase</keyword>
<evidence type="ECO:0000313" key="5">
    <source>
        <dbReference type="Proteomes" id="UP000001520"/>
    </source>
</evidence>
<dbReference type="InterPro" id="IPR001753">
    <property type="entry name" value="Enoyl-CoA_hydra/iso"/>
</dbReference>
<dbReference type="CDD" id="cd06558">
    <property type="entry name" value="crotonase-like"/>
    <property type="match status" value="1"/>
</dbReference>
<dbReference type="PANTHER" id="PTHR11941">
    <property type="entry name" value="ENOYL-COA HYDRATASE-RELATED"/>
    <property type="match status" value="1"/>
</dbReference>
<dbReference type="Pfam" id="PF00378">
    <property type="entry name" value="ECH_1"/>
    <property type="match status" value="1"/>
</dbReference>
<dbReference type="AlphaFoldDB" id="D3P9Y7"/>
<dbReference type="PROSITE" id="PS00166">
    <property type="entry name" value="ENOYL_COA_HYDRATASE"/>
    <property type="match status" value="1"/>
</dbReference>
<dbReference type="Proteomes" id="UP000001520">
    <property type="component" value="Chromosome"/>
</dbReference>
<dbReference type="FunFam" id="1.10.12.10:FF:000001">
    <property type="entry name" value="Probable enoyl-CoA hydratase, mitochondrial"/>
    <property type="match status" value="1"/>
</dbReference>
<dbReference type="eggNOG" id="COG1024">
    <property type="taxonomic scope" value="Bacteria"/>
</dbReference>
<dbReference type="Gene3D" id="3.90.226.10">
    <property type="entry name" value="2-enoyl-CoA Hydratase, Chain A, domain 1"/>
    <property type="match status" value="1"/>
</dbReference>
<comment type="similarity">
    <text evidence="1 3">Belongs to the enoyl-CoA hydratase/isomerase family.</text>
</comment>
<proteinExistence type="inferred from homology"/>
<name>D3P9Y7_DEFDS</name>
<dbReference type="GO" id="GO:0016836">
    <property type="term" value="F:hydro-lyase activity"/>
    <property type="evidence" value="ECO:0007669"/>
    <property type="project" value="UniProtKB-ARBA"/>
</dbReference>
<dbReference type="GO" id="GO:0006635">
    <property type="term" value="P:fatty acid beta-oxidation"/>
    <property type="evidence" value="ECO:0007669"/>
    <property type="project" value="TreeGrafter"/>
</dbReference>
<protein>
    <submittedName>
        <fullName evidence="4">Enoyl-CoA hydratase/isomerase family protein</fullName>
    </submittedName>
</protein>
<dbReference type="InterPro" id="IPR014748">
    <property type="entry name" value="Enoyl-CoA_hydra_C"/>
</dbReference>
<dbReference type="KEGG" id="ddf:DEFDS_2078"/>
<dbReference type="InterPro" id="IPR018376">
    <property type="entry name" value="Enoyl-CoA_hyd/isom_CS"/>
</dbReference>
<dbReference type="EMBL" id="AP011529">
    <property type="protein sequence ID" value="BAI81527.1"/>
    <property type="molecule type" value="Genomic_DNA"/>
</dbReference>
<keyword evidence="2" id="KW-0456">Lyase</keyword>
<dbReference type="Gene3D" id="1.10.12.10">
    <property type="entry name" value="Lyase 2-enoyl-coa Hydratase, Chain A, domain 2"/>
    <property type="match status" value="1"/>
</dbReference>
<accession>D3P9Y7</accession>
<dbReference type="PANTHER" id="PTHR11941:SF54">
    <property type="entry name" value="ENOYL-COA HYDRATASE, MITOCHONDRIAL"/>
    <property type="match status" value="1"/>
</dbReference>
<evidence type="ECO:0000256" key="1">
    <source>
        <dbReference type="ARBA" id="ARBA00005254"/>
    </source>
</evidence>
<organism evidence="4 5">
    <name type="scientific">Deferribacter desulfuricans (strain DSM 14783 / JCM 11476 / NBRC 101012 / SSM1)</name>
    <dbReference type="NCBI Taxonomy" id="639282"/>
    <lineage>
        <taxon>Bacteria</taxon>
        <taxon>Pseudomonadati</taxon>
        <taxon>Deferribacterota</taxon>
        <taxon>Deferribacteres</taxon>
        <taxon>Deferribacterales</taxon>
        <taxon>Deferribacteraceae</taxon>
        <taxon>Deferribacter</taxon>
    </lineage>
</organism>
<gene>
    <name evidence="4" type="ordered locus">DEFDS_2078</name>
</gene>
<dbReference type="GO" id="GO:0016853">
    <property type="term" value="F:isomerase activity"/>
    <property type="evidence" value="ECO:0007669"/>
    <property type="project" value="UniProtKB-KW"/>
</dbReference>
<sequence>MYIRGLWMKISKMVDETIGYIVFDLDPYLNSENLKEIYNILNEFENSKDINLIVLKSNLDDFCLGCNIEELINFNEADSKIYSFLGQRLIKRMRNLKKIIISMVDGNATGGGFEISLASDVIFATKRSRFGFPETNYGIIPGFGGTQLMSRKVYETFTKYLVFTGDLVDADILYEKGFIAELFENREDMEKFLIDFANKIKERSVFAIGLAKEVINNGVEIDLDKALLLEQNAFTVAFASNDKVEGMSAFLEKRKPIFKDRWEEFKKL</sequence>
<dbReference type="SUPFAM" id="SSF52096">
    <property type="entry name" value="ClpP/crotonase"/>
    <property type="match status" value="1"/>
</dbReference>
<keyword evidence="5" id="KW-1185">Reference proteome</keyword>
<dbReference type="InterPro" id="IPR029045">
    <property type="entry name" value="ClpP/crotonase-like_dom_sf"/>
</dbReference>